<dbReference type="STRING" id="525904.Tter_1017"/>
<evidence type="ECO:0000256" key="4">
    <source>
        <dbReference type="ARBA" id="ARBA00022989"/>
    </source>
</evidence>
<dbReference type="GO" id="GO:0005886">
    <property type="term" value="C:plasma membrane"/>
    <property type="evidence" value="ECO:0007669"/>
    <property type="project" value="UniProtKB-SubCell"/>
</dbReference>
<dbReference type="InterPro" id="IPR002035">
    <property type="entry name" value="VWF_A"/>
</dbReference>
<keyword evidence="4 6" id="KW-1133">Transmembrane helix</keyword>
<dbReference type="InterPro" id="IPR017802">
    <property type="entry name" value="VWFA-rel_acidobac-type"/>
</dbReference>
<feature type="transmembrane region" description="Helical" evidence="6">
    <location>
        <begin position="606"/>
        <end position="631"/>
    </location>
</feature>
<evidence type="ECO:0000313" key="8">
    <source>
        <dbReference type="EMBL" id="ACZ41933.1"/>
    </source>
</evidence>
<evidence type="ECO:0000256" key="5">
    <source>
        <dbReference type="ARBA" id="ARBA00023136"/>
    </source>
</evidence>
<protein>
    <submittedName>
        <fullName evidence="8">von Willebrand factor type A type II secretion system protein</fullName>
    </submittedName>
</protein>
<keyword evidence="3 6" id="KW-0812">Transmembrane</keyword>
<dbReference type="HOGENOM" id="CLU_425740_0_0_0"/>
<accession>D1CG77</accession>
<evidence type="ECO:0000259" key="7">
    <source>
        <dbReference type="PROSITE" id="PS50234"/>
    </source>
</evidence>
<dbReference type="SUPFAM" id="SSF53300">
    <property type="entry name" value="vWA-like"/>
    <property type="match status" value="1"/>
</dbReference>
<dbReference type="SMART" id="SM00327">
    <property type="entry name" value="VWA"/>
    <property type="match status" value="1"/>
</dbReference>
<dbReference type="InterPro" id="IPR018076">
    <property type="entry name" value="T2SS_GspF_dom"/>
</dbReference>
<name>D1CG77_THET1</name>
<dbReference type="Pfam" id="PF00092">
    <property type="entry name" value="VWA"/>
    <property type="match status" value="1"/>
</dbReference>
<gene>
    <name evidence="8" type="ordered locus">Tter_1017</name>
</gene>
<evidence type="ECO:0000256" key="1">
    <source>
        <dbReference type="ARBA" id="ARBA00004651"/>
    </source>
</evidence>
<dbReference type="Gene3D" id="3.40.50.410">
    <property type="entry name" value="von Willebrand factor, type A domain"/>
    <property type="match status" value="1"/>
</dbReference>
<dbReference type="Pfam" id="PF00482">
    <property type="entry name" value="T2SSF"/>
    <property type="match status" value="1"/>
</dbReference>
<keyword evidence="5 6" id="KW-0472">Membrane</keyword>
<dbReference type="eggNOG" id="COG2064">
    <property type="taxonomic scope" value="Bacteria"/>
</dbReference>
<comment type="subcellular location">
    <subcellularLocation>
        <location evidence="1">Cell membrane</location>
        <topology evidence="1">Multi-pass membrane protein</topology>
    </subcellularLocation>
</comment>
<evidence type="ECO:0000256" key="3">
    <source>
        <dbReference type="ARBA" id="ARBA00022692"/>
    </source>
</evidence>
<reference evidence="9" key="1">
    <citation type="journal article" date="2010" name="Stand. Genomic Sci.">
        <title>Complete genome sequence of 'Thermobaculum terrenum' type strain (YNP1).</title>
        <authorList>
            <person name="Kiss H."/>
            <person name="Cleland D."/>
            <person name="Lapidus A."/>
            <person name="Lucas S."/>
            <person name="Glavina Del Rio T."/>
            <person name="Nolan M."/>
            <person name="Tice H."/>
            <person name="Han C."/>
            <person name="Goodwin L."/>
            <person name="Pitluck S."/>
            <person name="Liolios K."/>
            <person name="Ivanova N."/>
            <person name="Mavromatis K."/>
            <person name="Ovchinnikova G."/>
            <person name="Pati A."/>
            <person name="Chen A."/>
            <person name="Palaniappan K."/>
            <person name="Land M."/>
            <person name="Hauser L."/>
            <person name="Chang Y."/>
            <person name="Jeffries C."/>
            <person name="Lu M."/>
            <person name="Brettin T."/>
            <person name="Detter J."/>
            <person name="Goker M."/>
            <person name="Tindall B."/>
            <person name="Beck B."/>
            <person name="McDermott T."/>
            <person name="Woyke T."/>
            <person name="Bristow J."/>
            <person name="Eisen J."/>
            <person name="Markowitz V."/>
            <person name="Hugenholtz P."/>
            <person name="Kyrpides N."/>
            <person name="Klenk H."/>
            <person name="Cheng J."/>
        </authorList>
    </citation>
    <scope>NUCLEOTIDE SEQUENCE [LARGE SCALE GENOMIC DNA]</scope>
    <source>
        <strain evidence="9">ATCC BAA-798 / YNP1</strain>
    </source>
</reference>
<dbReference type="EMBL" id="CP001825">
    <property type="protein sequence ID" value="ACZ41933.1"/>
    <property type="molecule type" value="Genomic_DNA"/>
</dbReference>
<dbReference type="eggNOG" id="COG2304">
    <property type="taxonomic scope" value="Bacteria"/>
</dbReference>
<evidence type="ECO:0000256" key="2">
    <source>
        <dbReference type="ARBA" id="ARBA00022475"/>
    </source>
</evidence>
<proteinExistence type="predicted"/>
<dbReference type="CDD" id="cd00198">
    <property type="entry name" value="vWFA"/>
    <property type="match status" value="1"/>
</dbReference>
<feature type="transmembrane region" description="Helical" evidence="6">
    <location>
        <begin position="440"/>
        <end position="459"/>
    </location>
</feature>
<dbReference type="PANTHER" id="PTHR35007:SF2">
    <property type="entry name" value="PILUS ASSEMBLE PROTEIN"/>
    <property type="match status" value="1"/>
</dbReference>
<feature type="transmembrane region" description="Helical" evidence="6">
    <location>
        <begin position="341"/>
        <end position="364"/>
    </location>
</feature>
<sequence length="643" mass="70255">MIMKARIPATISLILVILTFYSYFTEALAANSGNTVRVSIREVSTTSQPKIVMTLSANNSKGLPVTDLSADDFIVKENGKEQSDIAVYPFYQNPDPIDVVLALDTSASMNDDAFTAAQDAAYGLINGLSPEDKVGLITFDKTARVIEPLAQDHARVQESIQKLSRSVGTALYQGLSLAAQEVAKGQNTKAIVLMTDGFNTSRNTTLEEAVAKAQEVGASVFTVGFGKKVDTQGLQKIANETGGEYFSAPTNAQLRRVFADISQKLHQEYRLSYTSSTISKEGEKVKVDIYLKSSPSSPIYSFSYSYASRTSEASSTQPIRVGNLPVINPGKPAGEVPPPPVSLPTLGIIAASGVLFLVYGLVLAQRPSPIQRRLKKLLHEEHQDTPPEVSVTKKKTSIVDLIKPLVPLVSVTVVRWIPGKWQRFIVDKLIAAAYPHGIRLAHFITIQVLLGLTGLVLGLLLTHNLILGLVLLAAGVYLPLFWLSREITQRRRRILLQMPDALDLLTISVEAGLGFDAAMLEIVQKWDNDIAREFALVLSEMKLGKSRRDALRSMAERVQLDEMKLLVSSIVQADEIGASIGRTLSIQSEQMRLRRRQRAEELGHKAVIKIIIPMVLFIFPAVFVVLLGPAIPTILNALGNIGK</sequence>
<dbReference type="PROSITE" id="PS50234">
    <property type="entry name" value="VWFA"/>
    <property type="match status" value="1"/>
</dbReference>
<dbReference type="AlphaFoldDB" id="D1CG77"/>
<dbReference type="KEGG" id="ttr:Tter_1017"/>
<feature type="transmembrane region" description="Helical" evidence="6">
    <location>
        <begin position="465"/>
        <end position="483"/>
    </location>
</feature>
<dbReference type="InterPro" id="IPR036465">
    <property type="entry name" value="vWFA_dom_sf"/>
</dbReference>
<dbReference type="PANTHER" id="PTHR35007">
    <property type="entry name" value="INTEGRAL MEMBRANE PROTEIN-RELATED"/>
    <property type="match status" value="1"/>
</dbReference>
<dbReference type="NCBIfam" id="TIGR03436">
    <property type="entry name" value="acidobact_VWFA"/>
    <property type="match status" value="1"/>
</dbReference>
<keyword evidence="2" id="KW-1003">Cell membrane</keyword>
<dbReference type="OrthoDB" id="9810662at2"/>
<organism evidence="8 9">
    <name type="scientific">Thermobaculum terrenum (strain ATCC BAA-798 / CCMEE 7001 / YNP1)</name>
    <dbReference type="NCBI Taxonomy" id="525904"/>
    <lineage>
        <taxon>Bacteria</taxon>
        <taxon>Bacillati</taxon>
        <taxon>Chloroflexota</taxon>
        <taxon>Chloroflexia</taxon>
        <taxon>Candidatus Thermobaculales</taxon>
        <taxon>Candidatus Thermobaculaceae</taxon>
        <taxon>Thermobaculum</taxon>
    </lineage>
</organism>
<keyword evidence="9" id="KW-1185">Reference proteome</keyword>
<feature type="domain" description="VWFA" evidence="7">
    <location>
        <begin position="98"/>
        <end position="261"/>
    </location>
</feature>
<evidence type="ECO:0000256" key="6">
    <source>
        <dbReference type="SAM" id="Phobius"/>
    </source>
</evidence>
<dbReference type="Proteomes" id="UP000000323">
    <property type="component" value="Chromosome 1"/>
</dbReference>
<evidence type="ECO:0000313" key="9">
    <source>
        <dbReference type="Proteomes" id="UP000000323"/>
    </source>
</evidence>